<dbReference type="EMBL" id="CP014692">
    <property type="protein sequence ID" value="AQS85878.1"/>
    <property type="molecule type" value="Genomic_DNA"/>
</dbReference>
<proteinExistence type="predicted"/>
<dbReference type="Proteomes" id="UP000188937">
    <property type="component" value="Chromosome"/>
</dbReference>
<keyword evidence="2" id="KW-1185">Reference proteome</keyword>
<sequence>MDVILPLKSIIYLDGVSEEDSERDNADGNADVNCRDLAVEMPCRPPLAQHSIWRDRRTVN</sequence>
<dbReference type="KEGG" id="aace:A0U92_15140"/>
<dbReference type="AlphaFoldDB" id="A0A1U9KJF9"/>
<evidence type="ECO:0000313" key="1">
    <source>
        <dbReference type="EMBL" id="AQS85878.1"/>
    </source>
</evidence>
<organism evidence="1 2">
    <name type="scientific">Acetobacter aceti</name>
    <dbReference type="NCBI Taxonomy" id="435"/>
    <lineage>
        <taxon>Bacteria</taxon>
        <taxon>Pseudomonadati</taxon>
        <taxon>Pseudomonadota</taxon>
        <taxon>Alphaproteobacteria</taxon>
        <taxon>Acetobacterales</taxon>
        <taxon>Acetobacteraceae</taxon>
        <taxon>Acetobacter</taxon>
        <taxon>Acetobacter subgen. Acetobacter</taxon>
    </lineage>
</organism>
<gene>
    <name evidence="1" type="ORF">A0U92_15140</name>
</gene>
<protein>
    <submittedName>
        <fullName evidence="1">Uncharacterized protein</fullName>
    </submittedName>
</protein>
<name>A0A1U9KJF9_ACEAC</name>
<accession>A0A1U9KJF9</accession>
<evidence type="ECO:0000313" key="2">
    <source>
        <dbReference type="Proteomes" id="UP000188937"/>
    </source>
</evidence>
<dbReference type="STRING" id="435.A0U92_15140"/>
<reference evidence="1 2" key="1">
    <citation type="submission" date="2016-03" db="EMBL/GenBank/DDBJ databases">
        <title>Acetic acid bacteria sequencing.</title>
        <authorList>
            <person name="Brandt J."/>
            <person name="Jakob F."/>
            <person name="Vogel R.F."/>
        </authorList>
    </citation>
    <scope>NUCLEOTIDE SEQUENCE [LARGE SCALE GENOMIC DNA]</scope>
    <source>
        <strain evidence="1 2">TMW2.1153</strain>
    </source>
</reference>